<sequence>MQKRQNEIQMILYDQMVRDDATMIPHPTYTVELKKTLAYDPSKLNALRELVDPAELESSGAFIPAHQDTVDVPDKWNMTKVKPFSKYGGDVKATIEDSAYVSATRLSIKKKPMKGPSCPLCDKPSATGAVHQECADREQAAADRE</sequence>
<comment type="caution">
    <text evidence="1">The sequence shown here is derived from an EMBL/GenBank/DDBJ whole genome shotgun (WGS) entry which is preliminary data.</text>
</comment>
<evidence type="ECO:0000313" key="1">
    <source>
        <dbReference type="EMBL" id="KKN78130.1"/>
    </source>
</evidence>
<organism evidence="1">
    <name type="scientific">marine sediment metagenome</name>
    <dbReference type="NCBI Taxonomy" id="412755"/>
    <lineage>
        <taxon>unclassified sequences</taxon>
        <taxon>metagenomes</taxon>
        <taxon>ecological metagenomes</taxon>
    </lineage>
</organism>
<proteinExistence type="predicted"/>
<accession>A0A0F9TA60</accession>
<protein>
    <submittedName>
        <fullName evidence="1">Uncharacterized protein</fullName>
    </submittedName>
</protein>
<name>A0A0F9TA60_9ZZZZ</name>
<reference evidence="1" key="1">
    <citation type="journal article" date="2015" name="Nature">
        <title>Complex archaea that bridge the gap between prokaryotes and eukaryotes.</title>
        <authorList>
            <person name="Spang A."/>
            <person name="Saw J.H."/>
            <person name="Jorgensen S.L."/>
            <person name="Zaremba-Niedzwiedzka K."/>
            <person name="Martijn J."/>
            <person name="Lind A.E."/>
            <person name="van Eijk R."/>
            <person name="Schleper C."/>
            <person name="Guy L."/>
            <person name="Ettema T.J."/>
        </authorList>
    </citation>
    <scope>NUCLEOTIDE SEQUENCE</scope>
</reference>
<gene>
    <name evidence="1" type="ORF">LCGC14_0353570</name>
</gene>
<dbReference type="EMBL" id="LAZR01000268">
    <property type="protein sequence ID" value="KKN78130.1"/>
    <property type="molecule type" value="Genomic_DNA"/>
</dbReference>
<dbReference type="AlphaFoldDB" id="A0A0F9TA60"/>